<dbReference type="SMART" id="SM00422">
    <property type="entry name" value="HTH_MERR"/>
    <property type="match status" value="1"/>
</dbReference>
<dbReference type="AlphaFoldDB" id="A0A6G4V8E3"/>
<dbReference type="InterPro" id="IPR000551">
    <property type="entry name" value="MerR-type_HTH_dom"/>
</dbReference>
<dbReference type="InterPro" id="IPR009061">
    <property type="entry name" value="DNA-bd_dom_put_sf"/>
</dbReference>
<dbReference type="RefSeq" id="WP_165261696.1">
    <property type="nucleotide sequence ID" value="NZ_JAAKZY010000065.1"/>
</dbReference>
<sequence>MRIGELAAAVGVTTRTVRHYHHLGLLPEPERRPNGYRDYGLRHAVALARIRRLTELGLGLAEVRDVLADDVGRDLAEVLAELDDDLARQEAAIRERRARLRTLLAEAEAGRLPVEGPVSPELAALFGDLAQASAGRPESPMAAKDREILVLLDTAAPPEERERLLSALGSFAGERGAVDRAHEAYALLDALVDADPGDPRVDEAAELLASCLPDSALDGLGIGAVGAIEGVSEEHSFLRALLDDFAPAQAEAIRRTMRLLVRRHAGGTR</sequence>
<feature type="coiled-coil region" evidence="2">
    <location>
        <begin position="79"/>
        <end position="106"/>
    </location>
</feature>
<organism evidence="4 5">
    <name type="scientific">Streptomyces scabichelini</name>
    <dbReference type="NCBI Taxonomy" id="2711217"/>
    <lineage>
        <taxon>Bacteria</taxon>
        <taxon>Bacillati</taxon>
        <taxon>Actinomycetota</taxon>
        <taxon>Actinomycetes</taxon>
        <taxon>Kitasatosporales</taxon>
        <taxon>Streptomycetaceae</taxon>
        <taxon>Streptomyces</taxon>
    </lineage>
</organism>
<comment type="caution">
    <text evidence="4">The sequence shown here is derived from an EMBL/GenBank/DDBJ whole genome shotgun (WGS) entry which is preliminary data.</text>
</comment>
<dbReference type="Proteomes" id="UP000472335">
    <property type="component" value="Unassembled WGS sequence"/>
</dbReference>
<name>A0A6G4V8E3_9ACTN</name>
<reference evidence="4 5" key="1">
    <citation type="submission" date="2020-02" db="EMBL/GenBank/DDBJ databases">
        <title>Whole-genome analyses of novel actinobacteria.</title>
        <authorList>
            <person name="Sahin N."/>
            <person name="Gencbay T."/>
        </authorList>
    </citation>
    <scope>NUCLEOTIDE SEQUENCE [LARGE SCALE GENOMIC DNA]</scope>
    <source>
        <strain evidence="4 5">HC44</strain>
    </source>
</reference>
<dbReference type="GO" id="GO:0003677">
    <property type="term" value="F:DNA binding"/>
    <property type="evidence" value="ECO:0007669"/>
    <property type="project" value="UniProtKB-KW"/>
</dbReference>
<dbReference type="PANTHER" id="PTHR30204">
    <property type="entry name" value="REDOX-CYCLING DRUG-SENSING TRANSCRIPTIONAL ACTIVATOR SOXR"/>
    <property type="match status" value="1"/>
</dbReference>
<dbReference type="Pfam" id="PF13411">
    <property type="entry name" value="MerR_1"/>
    <property type="match status" value="1"/>
</dbReference>
<evidence type="ECO:0000313" key="4">
    <source>
        <dbReference type="EMBL" id="NGO10094.1"/>
    </source>
</evidence>
<evidence type="ECO:0000259" key="3">
    <source>
        <dbReference type="PROSITE" id="PS50937"/>
    </source>
</evidence>
<gene>
    <name evidence="4" type="ORF">G5C60_21505</name>
</gene>
<dbReference type="Gene3D" id="1.10.1660.10">
    <property type="match status" value="1"/>
</dbReference>
<dbReference type="CDD" id="cd00592">
    <property type="entry name" value="HTH_MerR-like"/>
    <property type="match status" value="1"/>
</dbReference>
<keyword evidence="2" id="KW-0175">Coiled coil</keyword>
<dbReference type="InterPro" id="IPR047057">
    <property type="entry name" value="MerR_fam"/>
</dbReference>
<evidence type="ECO:0000313" key="5">
    <source>
        <dbReference type="Proteomes" id="UP000472335"/>
    </source>
</evidence>
<dbReference type="PRINTS" id="PR00040">
    <property type="entry name" value="HTHMERR"/>
</dbReference>
<keyword evidence="1" id="KW-0238">DNA-binding</keyword>
<keyword evidence="5" id="KW-1185">Reference proteome</keyword>
<feature type="domain" description="HTH merR-type" evidence="3">
    <location>
        <begin position="1"/>
        <end position="69"/>
    </location>
</feature>
<dbReference type="GO" id="GO:0003700">
    <property type="term" value="F:DNA-binding transcription factor activity"/>
    <property type="evidence" value="ECO:0007669"/>
    <property type="project" value="InterPro"/>
</dbReference>
<proteinExistence type="predicted"/>
<dbReference type="SUPFAM" id="SSF46955">
    <property type="entry name" value="Putative DNA-binding domain"/>
    <property type="match status" value="1"/>
</dbReference>
<dbReference type="EMBL" id="JAAKZY010000065">
    <property type="protein sequence ID" value="NGO10094.1"/>
    <property type="molecule type" value="Genomic_DNA"/>
</dbReference>
<dbReference type="PANTHER" id="PTHR30204:SF93">
    <property type="entry name" value="HTH MERR-TYPE DOMAIN-CONTAINING PROTEIN"/>
    <property type="match status" value="1"/>
</dbReference>
<protein>
    <submittedName>
        <fullName evidence="4">MerR family transcriptional regulator</fullName>
    </submittedName>
</protein>
<accession>A0A6G4V8E3</accession>
<evidence type="ECO:0000256" key="1">
    <source>
        <dbReference type="ARBA" id="ARBA00023125"/>
    </source>
</evidence>
<evidence type="ECO:0000256" key="2">
    <source>
        <dbReference type="SAM" id="Coils"/>
    </source>
</evidence>
<dbReference type="PROSITE" id="PS50937">
    <property type="entry name" value="HTH_MERR_2"/>
    <property type="match status" value="1"/>
</dbReference>